<evidence type="ECO:0000259" key="1">
    <source>
        <dbReference type="PROSITE" id="PS51263"/>
    </source>
</evidence>
<dbReference type="InterPro" id="IPR029006">
    <property type="entry name" value="ADF-H/Gelsolin-like_dom_sf"/>
</dbReference>
<name>A0A8H5C6D4_9AGAR</name>
<proteinExistence type="predicted"/>
<dbReference type="SUPFAM" id="SSF55753">
    <property type="entry name" value="Actin depolymerizing proteins"/>
    <property type="match status" value="1"/>
</dbReference>
<protein>
    <recommendedName>
        <fullName evidence="1">ADF-H domain-containing protein</fullName>
    </recommendedName>
</protein>
<evidence type="ECO:0000313" key="3">
    <source>
        <dbReference type="Proteomes" id="UP000541558"/>
    </source>
</evidence>
<dbReference type="InterPro" id="IPR002108">
    <property type="entry name" value="ADF-H"/>
</dbReference>
<dbReference type="PROSITE" id="PS51263">
    <property type="entry name" value="ADF_H"/>
    <property type="match status" value="1"/>
</dbReference>
<comment type="caution">
    <text evidence="2">The sequence shown here is derived from an EMBL/GenBank/DDBJ whole genome shotgun (WGS) entry which is preliminary data.</text>
</comment>
<reference evidence="2 3" key="1">
    <citation type="journal article" date="2020" name="ISME J.">
        <title>Uncovering the hidden diversity of litter-decomposition mechanisms in mushroom-forming fungi.</title>
        <authorList>
            <person name="Floudas D."/>
            <person name="Bentzer J."/>
            <person name="Ahren D."/>
            <person name="Johansson T."/>
            <person name="Persson P."/>
            <person name="Tunlid A."/>
        </authorList>
    </citation>
    <scope>NUCLEOTIDE SEQUENCE [LARGE SCALE GENOMIC DNA]</scope>
    <source>
        <strain evidence="2 3">CBS 175.51</strain>
    </source>
</reference>
<accession>A0A8H5C6D4</accession>
<dbReference type="Proteomes" id="UP000541558">
    <property type="component" value="Unassembled WGS sequence"/>
</dbReference>
<dbReference type="OrthoDB" id="67965at2759"/>
<evidence type="ECO:0000313" key="2">
    <source>
        <dbReference type="EMBL" id="KAF5335930.1"/>
    </source>
</evidence>
<gene>
    <name evidence="2" type="ORF">D9611_006249</name>
</gene>
<feature type="domain" description="ADF-H" evidence="1">
    <location>
        <begin position="1"/>
        <end position="85"/>
    </location>
</feature>
<dbReference type="GO" id="GO:0003779">
    <property type="term" value="F:actin binding"/>
    <property type="evidence" value="ECO:0007669"/>
    <property type="project" value="InterPro"/>
</dbReference>
<keyword evidence="3" id="KW-1185">Reference proteome</keyword>
<organism evidence="2 3">
    <name type="scientific">Ephemerocybe angulata</name>
    <dbReference type="NCBI Taxonomy" id="980116"/>
    <lineage>
        <taxon>Eukaryota</taxon>
        <taxon>Fungi</taxon>
        <taxon>Dikarya</taxon>
        <taxon>Basidiomycota</taxon>
        <taxon>Agaricomycotina</taxon>
        <taxon>Agaricomycetes</taxon>
        <taxon>Agaricomycetidae</taxon>
        <taxon>Agaricales</taxon>
        <taxon>Agaricineae</taxon>
        <taxon>Psathyrellaceae</taxon>
        <taxon>Ephemerocybe</taxon>
    </lineage>
</organism>
<sequence>MVLNSEIIVSAYDGVVNHEFNWLLLHYASESPDDLELYSYGSEGLEQLKDNIYDLEQIFVAFYRQEVDGNPGYILIAYIPPSALD</sequence>
<dbReference type="EMBL" id="JAACJK010000059">
    <property type="protein sequence ID" value="KAF5335930.1"/>
    <property type="molecule type" value="Genomic_DNA"/>
</dbReference>
<dbReference type="Gene3D" id="3.40.20.10">
    <property type="entry name" value="Severin"/>
    <property type="match status" value="1"/>
</dbReference>
<dbReference type="AlphaFoldDB" id="A0A8H5C6D4"/>